<dbReference type="InterPro" id="IPR055507">
    <property type="entry name" value="DUF7079"/>
</dbReference>
<evidence type="ECO:0000313" key="2">
    <source>
        <dbReference type="EMBL" id="EFB73113.1"/>
    </source>
</evidence>
<organism evidence="2 3">
    <name type="scientific">Providencia rustigianii DSM 4541</name>
    <dbReference type="NCBI Taxonomy" id="500637"/>
    <lineage>
        <taxon>Bacteria</taxon>
        <taxon>Pseudomonadati</taxon>
        <taxon>Pseudomonadota</taxon>
        <taxon>Gammaproteobacteria</taxon>
        <taxon>Enterobacterales</taxon>
        <taxon>Morganellaceae</taxon>
        <taxon>Providencia</taxon>
    </lineage>
</organism>
<dbReference type="eggNOG" id="ENOG5033453">
    <property type="taxonomic scope" value="Bacteria"/>
</dbReference>
<dbReference type="Proteomes" id="UP000005512">
    <property type="component" value="Unassembled WGS sequence"/>
</dbReference>
<proteinExistence type="predicted"/>
<gene>
    <name evidence="2" type="ORF">PROVRUST_05912</name>
</gene>
<accession>D1P194</accession>
<dbReference type="EMBL" id="ABXV02000017">
    <property type="protein sequence ID" value="EFB73113.1"/>
    <property type="molecule type" value="Genomic_DNA"/>
</dbReference>
<reference evidence="2" key="1">
    <citation type="submission" date="2009-12" db="EMBL/GenBank/DDBJ databases">
        <authorList>
            <person name="Weinstock G."/>
            <person name="Sodergren E."/>
            <person name="Clifton S."/>
            <person name="Fulton L."/>
            <person name="Fulton B."/>
            <person name="Courtney L."/>
            <person name="Fronick C."/>
            <person name="Harrison M."/>
            <person name="Strong C."/>
            <person name="Farmer C."/>
            <person name="Delahaunty K."/>
            <person name="Markovic C."/>
            <person name="Hall O."/>
            <person name="Minx P."/>
            <person name="Tomlinson C."/>
            <person name="Mitreva M."/>
            <person name="Nelson J."/>
            <person name="Hou S."/>
            <person name="Wollam A."/>
            <person name="Pepin K.H."/>
            <person name="Johnson M."/>
            <person name="Bhonagiri V."/>
            <person name="Nash W.E."/>
            <person name="Warren W."/>
            <person name="Chinwalla A."/>
            <person name="Mardis E.R."/>
            <person name="Wilson R.K."/>
        </authorList>
    </citation>
    <scope>NUCLEOTIDE SEQUENCE [LARGE SCALE GENOMIC DNA]</scope>
    <source>
        <strain evidence="2">DSM 4541</strain>
    </source>
</reference>
<feature type="domain" description="DUF7079" evidence="1">
    <location>
        <begin position="10"/>
        <end position="114"/>
    </location>
</feature>
<keyword evidence="3" id="KW-1185">Reference proteome</keyword>
<comment type="caution">
    <text evidence="2">The sequence shown here is derived from an EMBL/GenBank/DDBJ whole genome shotgun (WGS) entry which is preliminary data.</text>
</comment>
<evidence type="ECO:0000313" key="3">
    <source>
        <dbReference type="Proteomes" id="UP000005512"/>
    </source>
</evidence>
<evidence type="ECO:0000259" key="1">
    <source>
        <dbReference type="Pfam" id="PF23296"/>
    </source>
</evidence>
<name>D1P194_9GAMM</name>
<protein>
    <recommendedName>
        <fullName evidence="1">DUF7079 domain-containing protein</fullName>
    </recommendedName>
</protein>
<dbReference type="AlphaFoldDB" id="D1P194"/>
<dbReference type="HOGENOM" id="CLU_153215_0_0_6"/>
<sequence>MVNTSQLFTDKDLCAALSDIFVDNRVDYQYIASVAKHFPVEYVQVMLCRYVAPICYCNLLSPVPSVWTYFDADELWEDIGILKNKEQSIFGKFKRDLCTLYFKNRLKPEWQELMCFLQD</sequence>
<dbReference type="Pfam" id="PF23296">
    <property type="entry name" value="DUF7079"/>
    <property type="match status" value="1"/>
</dbReference>